<feature type="region of interest" description="Disordered" evidence="1">
    <location>
        <begin position="277"/>
        <end position="316"/>
    </location>
</feature>
<gene>
    <name evidence="3" type="ORF">JKG68_12595</name>
</gene>
<dbReference type="EMBL" id="JAEQMY010000015">
    <property type="protein sequence ID" value="MBL0404809.1"/>
    <property type="molecule type" value="Genomic_DNA"/>
</dbReference>
<evidence type="ECO:0000313" key="4">
    <source>
        <dbReference type="Proteomes" id="UP000605848"/>
    </source>
</evidence>
<keyword evidence="4" id="KW-1185">Reference proteome</keyword>
<dbReference type="Pfam" id="PF09557">
    <property type="entry name" value="DUF2382"/>
    <property type="match status" value="1"/>
</dbReference>
<feature type="domain" description="DUF2382" evidence="2">
    <location>
        <begin position="185"/>
        <end position="298"/>
    </location>
</feature>
<organism evidence="3 4">
    <name type="scientific">Microvirga aerilata</name>
    <dbReference type="NCBI Taxonomy" id="670292"/>
    <lineage>
        <taxon>Bacteria</taxon>
        <taxon>Pseudomonadati</taxon>
        <taxon>Pseudomonadota</taxon>
        <taxon>Alphaproteobacteria</taxon>
        <taxon>Hyphomicrobiales</taxon>
        <taxon>Methylobacteriaceae</taxon>
        <taxon>Microvirga</taxon>
    </lineage>
</organism>
<feature type="compositionally biased region" description="Basic and acidic residues" evidence="1">
    <location>
        <begin position="277"/>
        <end position="296"/>
    </location>
</feature>
<sequence>MAKTVTCLFGSDSQASSIVRELEQSGISQGKICLFSNSGNNRFWEGTSSFDESSSGSHHDRVEHYLTNNGVPHDDARAYAEGVRRGHALIAVRCDDDEVDRVVDILDDDDVLDLDEQQDTWRSEGWSHQGSGVADLGGTATTSAGMMGGASGSALTGSDMTERTSMQGDRMHAQGSTTAQGDEVIPVAEEELHVGKREVGGGRVRIRSHVVERPVQEQVTLREEHVSVERRPVDGTMRTGSVNDGDLFRERTVEMEERSEEAVVSKEARVVEEVVVRKEADQRTETISDTVRKTEVEVDDERGSTVSRTGTTDTNR</sequence>
<evidence type="ECO:0000313" key="3">
    <source>
        <dbReference type="EMBL" id="MBL0404809.1"/>
    </source>
</evidence>
<dbReference type="PANTHER" id="PTHR38463">
    <property type="entry name" value="STRESS RESPONSE PROTEIN YSNF"/>
    <property type="match status" value="1"/>
</dbReference>
<accession>A0A936ZDF7</accession>
<comment type="caution">
    <text evidence="3">The sequence shown here is derived from an EMBL/GenBank/DDBJ whole genome shotgun (WGS) entry which is preliminary data.</text>
</comment>
<protein>
    <submittedName>
        <fullName evidence="3">YsnF/AvaK domain-containing protein</fullName>
    </submittedName>
</protein>
<feature type="region of interest" description="Disordered" evidence="1">
    <location>
        <begin position="121"/>
        <end position="180"/>
    </location>
</feature>
<dbReference type="InterPro" id="IPR052967">
    <property type="entry name" value="Stress_Response_Assoc"/>
</dbReference>
<dbReference type="RefSeq" id="WP_202059873.1">
    <property type="nucleotide sequence ID" value="NZ_JAEQMY010000015.1"/>
</dbReference>
<dbReference type="Proteomes" id="UP000605848">
    <property type="component" value="Unassembled WGS sequence"/>
</dbReference>
<feature type="compositionally biased region" description="Polar residues" evidence="1">
    <location>
        <begin position="304"/>
        <end position="316"/>
    </location>
</feature>
<proteinExistence type="predicted"/>
<evidence type="ECO:0000256" key="1">
    <source>
        <dbReference type="SAM" id="MobiDB-lite"/>
    </source>
</evidence>
<dbReference type="AlphaFoldDB" id="A0A936ZDF7"/>
<feature type="compositionally biased region" description="Low complexity" evidence="1">
    <location>
        <begin position="136"/>
        <end position="145"/>
    </location>
</feature>
<dbReference type="PANTHER" id="PTHR38463:SF1">
    <property type="entry name" value="STRESS RESPONSE PROTEIN YSNF"/>
    <property type="match status" value="1"/>
</dbReference>
<dbReference type="InterPro" id="IPR019060">
    <property type="entry name" value="DUF2382"/>
</dbReference>
<evidence type="ECO:0000259" key="2">
    <source>
        <dbReference type="Pfam" id="PF09557"/>
    </source>
</evidence>
<name>A0A936ZDF7_9HYPH</name>
<reference evidence="3" key="1">
    <citation type="submission" date="2021-01" db="EMBL/GenBank/DDBJ databases">
        <title>Microvirga sp.</title>
        <authorList>
            <person name="Kim M.K."/>
        </authorList>
    </citation>
    <scope>NUCLEOTIDE SEQUENCE</scope>
    <source>
        <strain evidence="3">5420S-16</strain>
    </source>
</reference>